<accession>A0A8J3XQ54</accession>
<evidence type="ECO:0000313" key="2">
    <source>
        <dbReference type="Proteomes" id="UP000644610"/>
    </source>
</evidence>
<dbReference type="AlphaFoldDB" id="A0A8J3XQ54"/>
<dbReference type="RefSeq" id="WP_203978514.1">
    <property type="nucleotide sequence ID" value="NZ_BAAAKY010000051.1"/>
</dbReference>
<name>A0A8J3XQ54_9ACTN</name>
<evidence type="ECO:0008006" key="3">
    <source>
        <dbReference type="Google" id="ProtNLM"/>
    </source>
</evidence>
<evidence type="ECO:0000313" key="1">
    <source>
        <dbReference type="EMBL" id="GII49084.1"/>
    </source>
</evidence>
<dbReference type="Proteomes" id="UP000644610">
    <property type="component" value="Unassembled WGS sequence"/>
</dbReference>
<proteinExistence type="predicted"/>
<organism evidence="1 2">
    <name type="scientific">Planotetraspora silvatica</name>
    <dbReference type="NCBI Taxonomy" id="234614"/>
    <lineage>
        <taxon>Bacteria</taxon>
        <taxon>Bacillati</taxon>
        <taxon>Actinomycetota</taxon>
        <taxon>Actinomycetes</taxon>
        <taxon>Streptosporangiales</taxon>
        <taxon>Streptosporangiaceae</taxon>
        <taxon>Planotetraspora</taxon>
    </lineage>
</organism>
<reference evidence="1" key="1">
    <citation type="submission" date="2021-01" db="EMBL/GenBank/DDBJ databases">
        <title>Whole genome shotgun sequence of Planotetraspora silvatica NBRC 100141.</title>
        <authorList>
            <person name="Komaki H."/>
            <person name="Tamura T."/>
        </authorList>
    </citation>
    <scope>NUCLEOTIDE SEQUENCE</scope>
    <source>
        <strain evidence="1">NBRC 100141</strain>
    </source>
</reference>
<sequence length="56" mass="5843">MTRIGHSNTKAATVYLHAAKDRDRAIADAMGGIVSRGLSAKDGDGDDLPYAGVKIN</sequence>
<gene>
    <name evidence="1" type="ORF">Psi02_55080</name>
</gene>
<dbReference type="EMBL" id="BOOQ01000038">
    <property type="protein sequence ID" value="GII49084.1"/>
    <property type="molecule type" value="Genomic_DNA"/>
</dbReference>
<protein>
    <recommendedName>
        <fullName evidence="3">Integrase</fullName>
    </recommendedName>
</protein>
<keyword evidence="2" id="KW-1185">Reference proteome</keyword>
<comment type="caution">
    <text evidence="1">The sequence shown here is derived from an EMBL/GenBank/DDBJ whole genome shotgun (WGS) entry which is preliminary data.</text>
</comment>